<keyword evidence="3" id="KW-1185">Reference proteome</keyword>
<organism evidence="2 3">
    <name type="scientific">Saguinus oedipus</name>
    <name type="common">Cotton-top tamarin</name>
    <name type="synonym">Oedipomidas oedipus</name>
    <dbReference type="NCBI Taxonomy" id="9490"/>
    <lineage>
        <taxon>Eukaryota</taxon>
        <taxon>Metazoa</taxon>
        <taxon>Chordata</taxon>
        <taxon>Craniata</taxon>
        <taxon>Vertebrata</taxon>
        <taxon>Euteleostomi</taxon>
        <taxon>Mammalia</taxon>
        <taxon>Eutheria</taxon>
        <taxon>Euarchontoglires</taxon>
        <taxon>Primates</taxon>
        <taxon>Haplorrhini</taxon>
        <taxon>Platyrrhini</taxon>
        <taxon>Cebidae</taxon>
        <taxon>Callitrichinae</taxon>
        <taxon>Saguinus</taxon>
    </lineage>
</organism>
<name>A0ABQ9W4Z5_SAGOE</name>
<dbReference type="EMBL" id="JASSZA010000003">
    <property type="protein sequence ID" value="KAK2116415.1"/>
    <property type="molecule type" value="Genomic_DNA"/>
</dbReference>
<protein>
    <submittedName>
        <fullName evidence="2">H/ACA ribonucleoprotein complex non-core subunit naf1</fullName>
    </submittedName>
</protein>
<comment type="caution">
    <text evidence="2">The sequence shown here is derived from an EMBL/GenBank/DDBJ whole genome shotgun (WGS) entry which is preliminary data.</text>
</comment>
<feature type="region of interest" description="Disordered" evidence="1">
    <location>
        <begin position="17"/>
        <end position="133"/>
    </location>
</feature>
<feature type="compositionally biased region" description="Polar residues" evidence="1">
    <location>
        <begin position="42"/>
        <end position="56"/>
    </location>
</feature>
<keyword evidence="2" id="KW-0687">Ribonucleoprotein</keyword>
<feature type="compositionally biased region" description="Basic and acidic residues" evidence="1">
    <location>
        <begin position="109"/>
        <end position="133"/>
    </location>
</feature>
<dbReference type="Proteomes" id="UP001266305">
    <property type="component" value="Unassembled WGS sequence"/>
</dbReference>
<sequence length="133" mass="13355">MEVVEAAAAQLETLKFNGTGFRVGEGPAAASPGSAPAPGTQPPLQSHEGSSDTGQTVEVKPAGEQPLQPFLNAVPAGTPAPQPQPPAESPACGDCVTSPGAAELALAPDRLETSESESDSDRSGAYRTRSCGE</sequence>
<feature type="compositionally biased region" description="Low complexity" evidence="1">
    <location>
        <begin position="26"/>
        <end position="38"/>
    </location>
</feature>
<reference evidence="2 3" key="1">
    <citation type="submission" date="2023-05" db="EMBL/GenBank/DDBJ databases">
        <title>B98-5 Cell Line De Novo Hybrid Assembly: An Optical Mapping Approach.</title>
        <authorList>
            <person name="Kananen K."/>
            <person name="Auerbach J.A."/>
            <person name="Kautto E."/>
            <person name="Blachly J.S."/>
        </authorList>
    </citation>
    <scope>NUCLEOTIDE SEQUENCE [LARGE SCALE GENOMIC DNA]</scope>
    <source>
        <strain evidence="2">B95-8</strain>
        <tissue evidence="2">Cell line</tissue>
    </source>
</reference>
<accession>A0ABQ9W4Z5</accession>
<evidence type="ECO:0000256" key="1">
    <source>
        <dbReference type="SAM" id="MobiDB-lite"/>
    </source>
</evidence>
<feature type="compositionally biased region" description="Pro residues" evidence="1">
    <location>
        <begin position="78"/>
        <end position="88"/>
    </location>
</feature>
<gene>
    <name evidence="2" type="primary">NAF1_2</name>
    <name evidence="2" type="ORF">P7K49_007041</name>
</gene>
<evidence type="ECO:0000313" key="3">
    <source>
        <dbReference type="Proteomes" id="UP001266305"/>
    </source>
</evidence>
<feature type="non-terminal residue" evidence="2">
    <location>
        <position position="133"/>
    </location>
</feature>
<evidence type="ECO:0000313" key="2">
    <source>
        <dbReference type="EMBL" id="KAK2116415.1"/>
    </source>
</evidence>
<proteinExistence type="predicted"/>
<dbReference type="GO" id="GO:1990904">
    <property type="term" value="C:ribonucleoprotein complex"/>
    <property type="evidence" value="ECO:0007669"/>
    <property type="project" value="UniProtKB-KW"/>
</dbReference>